<dbReference type="Proteomes" id="UP000472277">
    <property type="component" value="Chromosome 1"/>
</dbReference>
<name>A0A673ZR83_SALTR</name>
<reference evidence="3" key="2">
    <citation type="submission" date="2025-08" db="UniProtKB">
        <authorList>
            <consortium name="Ensembl"/>
        </authorList>
    </citation>
    <scope>IDENTIFICATION</scope>
</reference>
<dbReference type="GO" id="GO:0016514">
    <property type="term" value="C:SWI/SNF complex"/>
    <property type="evidence" value="ECO:0007669"/>
    <property type="project" value="TreeGrafter"/>
</dbReference>
<dbReference type="Gene3D" id="1.10.30.10">
    <property type="entry name" value="High mobility group box domain"/>
    <property type="match status" value="1"/>
</dbReference>
<dbReference type="AlphaFoldDB" id="A0A673ZR83"/>
<gene>
    <name evidence="3" type="primary">LOC115199702</name>
</gene>
<dbReference type="GO" id="GO:0045892">
    <property type="term" value="P:negative regulation of DNA-templated transcription"/>
    <property type="evidence" value="ECO:0007669"/>
    <property type="project" value="TreeGrafter"/>
</dbReference>
<evidence type="ECO:0000256" key="1">
    <source>
        <dbReference type="PROSITE-ProRule" id="PRU00267"/>
    </source>
</evidence>
<dbReference type="PANTHER" id="PTHR46232:SF1">
    <property type="entry name" value="SWI_SNF-RELATED MATRIX-ASSOCIATED ACTIN-DEPENDENT REGULATOR OF CHROMATIN SUBFAMILY E MEMBER 1"/>
    <property type="match status" value="1"/>
</dbReference>
<dbReference type="SUPFAM" id="SSF47095">
    <property type="entry name" value="HMG-box"/>
    <property type="match status" value="1"/>
</dbReference>
<reference evidence="3" key="1">
    <citation type="submission" date="2021-04" db="EMBL/GenBank/DDBJ databases">
        <authorList>
            <consortium name="Wellcome Sanger Institute Data Sharing"/>
        </authorList>
    </citation>
    <scope>NUCLEOTIDE SEQUENCE [LARGE SCALE GENOMIC DNA]</scope>
</reference>
<dbReference type="GO" id="GO:0031492">
    <property type="term" value="F:nucleosomal DNA binding"/>
    <property type="evidence" value="ECO:0007669"/>
    <property type="project" value="TreeGrafter"/>
</dbReference>
<keyword evidence="1" id="KW-0238">DNA-binding</keyword>
<evidence type="ECO:0000259" key="2">
    <source>
        <dbReference type="PROSITE" id="PS50118"/>
    </source>
</evidence>
<dbReference type="Ensembl" id="ENSSTUT00000052119.1">
    <property type="protein sequence ID" value="ENSSTUP00000049849.1"/>
    <property type="gene ID" value="ENSSTUG00000021002.1"/>
</dbReference>
<dbReference type="PROSITE" id="PS50118">
    <property type="entry name" value="HMG_BOX_2"/>
    <property type="match status" value="1"/>
</dbReference>
<feature type="domain" description="HMG box" evidence="2">
    <location>
        <begin position="1"/>
        <end position="55"/>
    </location>
</feature>
<dbReference type="InterPro" id="IPR036910">
    <property type="entry name" value="HMG_box_dom_sf"/>
</dbReference>
<organism evidence="3 4">
    <name type="scientific">Salmo trutta</name>
    <name type="common">Brown trout</name>
    <dbReference type="NCBI Taxonomy" id="8032"/>
    <lineage>
        <taxon>Eukaryota</taxon>
        <taxon>Metazoa</taxon>
        <taxon>Chordata</taxon>
        <taxon>Craniata</taxon>
        <taxon>Vertebrata</taxon>
        <taxon>Euteleostomi</taxon>
        <taxon>Actinopterygii</taxon>
        <taxon>Neopterygii</taxon>
        <taxon>Teleostei</taxon>
        <taxon>Protacanthopterygii</taxon>
        <taxon>Salmoniformes</taxon>
        <taxon>Salmonidae</taxon>
        <taxon>Salmoninae</taxon>
        <taxon>Salmo</taxon>
    </lineage>
</organism>
<proteinExistence type="predicted"/>
<evidence type="ECO:0000313" key="4">
    <source>
        <dbReference type="Proteomes" id="UP000472277"/>
    </source>
</evidence>
<dbReference type="PANTHER" id="PTHR46232">
    <property type="entry name" value="SMARCE1 REGULATOR OF CHROMATIN"/>
    <property type="match status" value="1"/>
</dbReference>
<dbReference type="GeneTree" id="ENSGT00390000003628"/>
<dbReference type="GO" id="GO:0016922">
    <property type="term" value="F:nuclear receptor binding"/>
    <property type="evidence" value="ECO:0007669"/>
    <property type="project" value="TreeGrafter"/>
</dbReference>
<dbReference type="CDD" id="cd21983">
    <property type="entry name" value="HMG-box_SMARCE1"/>
    <property type="match status" value="1"/>
</dbReference>
<feature type="DNA-binding region" description="HMG box" evidence="1">
    <location>
        <begin position="1"/>
        <end position="55"/>
    </location>
</feature>
<dbReference type="InterPro" id="IPR009071">
    <property type="entry name" value="HMG_box_dom"/>
</dbReference>
<dbReference type="SMART" id="SM00398">
    <property type="entry name" value="HMG"/>
    <property type="match status" value="1"/>
</dbReference>
<accession>A0A673ZR83</accession>
<sequence length="64" mass="7743">MPYMRYSRKVWDQVKASNPDLKLWEIGKIIGGMWRDLTEEEKQDYLNEYEAEKVRTVCSWDLSL</sequence>
<evidence type="ECO:0000313" key="3">
    <source>
        <dbReference type="Ensembl" id="ENSSTUP00000049849.1"/>
    </source>
</evidence>
<keyword evidence="1" id="KW-0539">Nucleus</keyword>
<reference evidence="3" key="3">
    <citation type="submission" date="2025-09" db="UniProtKB">
        <authorList>
            <consortium name="Ensembl"/>
        </authorList>
    </citation>
    <scope>IDENTIFICATION</scope>
</reference>
<keyword evidence="4" id="KW-1185">Reference proteome</keyword>
<dbReference type="Pfam" id="PF00505">
    <property type="entry name" value="HMG_box"/>
    <property type="match status" value="1"/>
</dbReference>
<protein>
    <submittedName>
        <fullName evidence="3">SWI/SNF related BAF chromatin remodeling complex subunit E1</fullName>
    </submittedName>
</protein>